<keyword evidence="2" id="KW-1185">Reference proteome</keyword>
<organism evidence="1 2">
    <name type="scientific">Rossellomorea marisflavi</name>
    <dbReference type="NCBI Taxonomy" id="189381"/>
    <lineage>
        <taxon>Bacteria</taxon>
        <taxon>Bacillati</taxon>
        <taxon>Bacillota</taxon>
        <taxon>Bacilli</taxon>
        <taxon>Bacillales</taxon>
        <taxon>Bacillaceae</taxon>
        <taxon>Rossellomorea</taxon>
    </lineage>
</organism>
<name>A0A0M0G5Z5_9BACI</name>
<dbReference type="RefSeq" id="WP_053428459.1">
    <property type="nucleotide sequence ID" value="NZ_JAUKEH010000002.1"/>
</dbReference>
<protein>
    <submittedName>
        <fullName evidence="1">Uncharacterized protein</fullName>
    </submittedName>
</protein>
<reference evidence="2" key="1">
    <citation type="submission" date="2015-07" db="EMBL/GenBank/DDBJ databases">
        <title>Fjat-14235 jcm11544.</title>
        <authorList>
            <person name="Liu B."/>
            <person name="Wang J."/>
            <person name="Zhu Y."/>
            <person name="Liu G."/>
            <person name="Chen Q."/>
            <person name="Chen Z."/>
            <person name="Lan J."/>
            <person name="Che J."/>
            <person name="Ge C."/>
            <person name="Shi H."/>
            <person name="Pan Z."/>
            <person name="Liu X."/>
        </authorList>
    </citation>
    <scope>NUCLEOTIDE SEQUENCE [LARGE SCALE GENOMIC DNA]</scope>
    <source>
        <strain evidence="2">JCM 11544</strain>
    </source>
</reference>
<dbReference type="PATRIC" id="fig|189381.12.peg.2581"/>
<comment type="caution">
    <text evidence="1">The sequence shown here is derived from an EMBL/GenBank/DDBJ whole genome shotgun (WGS) entry which is preliminary data.</text>
</comment>
<sequence>MIIEIFANLCMSMVSFMKGDPTEEKIERNIKELQAREWFRELYTQNERFIQTDENIRHIIGTVKVEKVVQNERKEERLKGDIIEALAGQPV</sequence>
<evidence type="ECO:0000313" key="1">
    <source>
        <dbReference type="EMBL" id="KON84861.1"/>
    </source>
</evidence>
<accession>A0A0M0G5Z5</accession>
<evidence type="ECO:0000313" key="2">
    <source>
        <dbReference type="Proteomes" id="UP000037405"/>
    </source>
</evidence>
<dbReference type="EMBL" id="LGUE01000004">
    <property type="protein sequence ID" value="KON84861.1"/>
    <property type="molecule type" value="Genomic_DNA"/>
</dbReference>
<proteinExistence type="predicted"/>
<dbReference type="STRING" id="189381.GCA_900166615_01360"/>
<gene>
    <name evidence="1" type="ORF">AF331_12700</name>
</gene>
<dbReference type="AlphaFoldDB" id="A0A0M0G5Z5"/>
<dbReference type="OrthoDB" id="2884692at2"/>
<dbReference type="Proteomes" id="UP000037405">
    <property type="component" value="Unassembled WGS sequence"/>
</dbReference>